<reference evidence="2 3" key="1">
    <citation type="submission" date="2021-05" db="EMBL/GenBank/DDBJ databases">
        <title>A Polyphasic approach of four new species of the genus Ohtaekwangia: Ohtaekwangia histidinii sp. nov., Ohtaekwangia cretensis sp. nov., Ohtaekwangia indiensis sp. nov., Ohtaekwangia reichenbachii sp. nov. from diverse environment.</title>
        <authorList>
            <person name="Octaviana S."/>
        </authorList>
    </citation>
    <scope>NUCLEOTIDE SEQUENCE [LARGE SCALE GENOMIC DNA]</scope>
    <source>
        <strain evidence="2 3">PWU20</strain>
    </source>
</reference>
<protein>
    <submittedName>
        <fullName evidence="2">Uncharacterized protein</fullName>
    </submittedName>
</protein>
<evidence type="ECO:0000256" key="1">
    <source>
        <dbReference type="SAM" id="Phobius"/>
    </source>
</evidence>
<evidence type="ECO:0000313" key="2">
    <source>
        <dbReference type="EMBL" id="MBT1705274.1"/>
    </source>
</evidence>
<dbReference type="Proteomes" id="UP000772618">
    <property type="component" value="Unassembled WGS sequence"/>
</dbReference>
<feature type="transmembrane region" description="Helical" evidence="1">
    <location>
        <begin position="155"/>
        <end position="173"/>
    </location>
</feature>
<keyword evidence="1" id="KW-1133">Transmembrane helix</keyword>
<feature type="transmembrane region" description="Helical" evidence="1">
    <location>
        <begin position="99"/>
        <end position="118"/>
    </location>
</feature>
<dbReference type="RefSeq" id="WP_254155229.1">
    <property type="nucleotide sequence ID" value="NZ_JAHESD010000051.1"/>
</dbReference>
<gene>
    <name evidence="2" type="ORF">KK060_18415</name>
</gene>
<keyword evidence="1" id="KW-0812">Transmembrane</keyword>
<evidence type="ECO:0000313" key="3">
    <source>
        <dbReference type="Proteomes" id="UP000772618"/>
    </source>
</evidence>
<name>A0ABS5VX13_9BACT</name>
<organism evidence="2 3">
    <name type="scientific">Chryseosolibacter indicus</name>
    <dbReference type="NCBI Taxonomy" id="2782351"/>
    <lineage>
        <taxon>Bacteria</taxon>
        <taxon>Pseudomonadati</taxon>
        <taxon>Bacteroidota</taxon>
        <taxon>Cytophagia</taxon>
        <taxon>Cytophagales</taxon>
        <taxon>Chryseotaleaceae</taxon>
        <taxon>Chryseosolibacter</taxon>
    </lineage>
</organism>
<dbReference type="EMBL" id="JAHESD010000051">
    <property type="protein sequence ID" value="MBT1705274.1"/>
    <property type="molecule type" value="Genomic_DNA"/>
</dbReference>
<sequence length="238" mass="27056">MLDKLIKTSTLIGAFLIFCGVLKLMLFYNAFNIRIIDYLTFSEIITSFLDDINVLLLLVALMIFQSVTVFGFVRWKNKMAWDHFLEATIGFVYAHKKGYLIFFCLAVLILSGLLAGGIVVYHYAIIYAILFFILQFFTTAFMTKDEEGKIETPDELAILSGLITILIGIFLLAQHDIERTISDDQKVELVTEKETFHCGDGSRIIFVGKTDGYTFLFNTETKASTVLPMNIVDKMQFN</sequence>
<comment type="caution">
    <text evidence="2">The sequence shown here is derived from an EMBL/GenBank/DDBJ whole genome shotgun (WGS) entry which is preliminary data.</text>
</comment>
<proteinExistence type="predicted"/>
<accession>A0ABS5VX13</accession>
<feature type="transmembrane region" description="Helical" evidence="1">
    <location>
        <begin position="52"/>
        <end position="73"/>
    </location>
</feature>
<feature type="transmembrane region" description="Helical" evidence="1">
    <location>
        <begin position="124"/>
        <end position="143"/>
    </location>
</feature>
<keyword evidence="3" id="KW-1185">Reference proteome</keyword>
<keyword evidence="1" id="KW-0472">Membrane</keyword>
<feature type="transmembrane region" description="Helical" evidence="1">
    <location>
        <begin position="12"/>
        <end position="32"/>
    </location>
</feature>